<dbReference type="InterPro" id="IPR012338">
    <property type="entry name" value="Beta-lactam/transpept-like"/>
</dbReference>
<feature type="domain" description="Beta-lactamase-like ARB-00930-like C-terminal" evidence="2">
    <location>
        <begin position="359"/>
        <end position="483"/>
    </location>
</feature>
<dbReference type="PANTHER" id="PTHR22935">
    <property type="entry name" value="PENICILLIN-BINDING PROTEIN"/>
    <property type="match status" value="1"/>
</dbReference>
<organism evidence="3 4">
    <name type="scientific">Cryphonectria parasitica (strain ATCC 38755 / EP155)</name>
    <dbReference type="NCBI Taxonomy" id="660469"/>
    <lineage>
        <taxon>Eukaryota</taxon>
        <taxon>Fungi</taxon>
        <taxon>Dikarya</taxon>
        <taxon>Ascomycota</taxon>
        <taxon>Pezizomycotina</taxon>
        <taxon>Sordariomycetes</taxon>
        <taxon>Sordariomycetidae</taxon>
        <taxon>Diaporthales</taxon>
        <taxon>Cryphonectriaceae</taxon>
        <taxon>Cryphonectria-Endothia species complex</taxon>
        <taxon>Cryphonectria</taxon>
    </lineage>
</organism>
<dbReference type="AlphaFoldDB" id="A0A9P5CPH6"/>
<dbReference type="GeneID" id="63835429"/>
<sequence length="483" mass="51952">MHEPDHLVDLHYTPPVRQANSTTHVDGNTVYRVGSISKIFTALGILKVGIQMDDVVTDYIPEFQGLEATGEASNPAVTVSWDDITIGALASHMSGIGLDLMLDLANIPEVWTSLGFPALASNSTPRCQGLYGLPPCSDSEFFHDFGKHHPVYAPFTTPMYSNLGFVLLGFVLEKVSNMTYSNYVQETILSPLGLVNTTVGTPPISPSQAFIPSEGVEEDWWGVDLGWDTPVGGFYSTPNDLITLGSAILNGSLLGSSGTRKWLKPVSSTSTLGRSMGAPWEILRSTNLTADDRLIELYTKGGDIGDYHSKLCLIPDYDLVVTILTAGSEADFQLSFSILSQLLTILLPAIEQAGKDEVAATGMTSTFTDASSGSSITLSVDDGPGLNISNWIVRGHDVGDLYASSAIAGSGAPVRPRLYPTGLHTEVNDTQAIWAWRVVFDAGTAESAAENDAQFAWPGQSCQTWANMDRFPYGFDSIDDFVF</sequence>
<dbReference type="InterPro" id="IPR058664">
    <property type="entry name" value="ARB_00930-like_C"/>
</dbReference>
<evidence type="ECO:0000259" key="2">
    <source>
        <dbReference type="Pfam" id="PF26335"/>
    </source>
</evidence>
<evidence type="ECO:0000259" key="1">
    <source>
        <dbReference type="Pfam" id="PF00144"/>
    </source>
</evidence>
<dbReference type="SUPFAM" id="SSF56601">
    <property type="entry name" value="beta-lactamase/transpeptidase-like"/>
    <property type="match status" value="1"/>
</dbReference>
<evidence type="ECO:0000313" key="3">
    <source>
        <dbReference type="EMBL" id="KAF3766158.1"/>
    </source>
</evidence>
<dbReference type="EMBL" id="MU032347">
    <property type="protein sequence ID" value="KAF3766158.1"/>
    <property type="molecule type" value="Genomic_DNA"/>
</dbReference>
<name>A0A9P5CPH6_CRYP1</name>
<comment type="caution">
    <text evidence="3">The sequence shown here is derived from an EMBL/GenBank/DDBJ whole genome shotgun (WGS) entry which is preliminary data.</text>
</comment>
<dbReference type="Gene3D" id="3.40.710.10">
    <property type="entry name" value="DD-peptidase/beta-lactamase superfamily"/>
    <property type="match status" value="1"/>
</dbReference>
<reference evidence="3" key="1">
    <citation type="journal article" date="2020" name="Phytopathology">
        <title>Genome sequence of the chestnut blight fungus Cryphonectria parasitica EP155: A fundamental resource for an archetypical invasive plant pathogen.</title>
        <authorList>
            <person name="Crouch J.A."/>
            <person name="Dawe A."/>
            <person name="Aerts A."/>
            <person name="Barry K."/>
            <person name="Churchill A.C.L."/>
            <person name="Grimwood J."/>
            <person name="Hillman B."/>
            <person name="Milgroom M.G."/>
            <person name="Pangilinan J."/>
            <person name="Smith M."/>
            <person name="Salamov A."/>
            <person name="Schmutz J."/>
            <person name="Yadav J."/>
            <person name="Grigoriev I.V."/>
            <person name="Nuss D."/>
        </authorList>
    </citation>
    <scope>NUCLEOTIDE SEQUENCE</scope>
    <source>
        <strain evidence="3">EP155</strain>
    </source>
</reference>
<dbReference type="Pfam" id="PF00144">
    <property type="entry name" value="Beta-lactamase"/>
    <property type="match status" value="1"/>
</dbReference>
<dbReference type="Proteomes" id="UP000803844">
    <property type="component" value="Unassembled WGS sequence"/>
</dbReference>
<accession>A0A9P5CPH6</accession>
<dbReference type="InterPro" id="IPR001466">
    <property type="entry name" value="Beta-lactam-related"/>
</dbReference>
<gene>
    <name evidence="3" type="ORF">M406DRAFT_276974</name>
</gene>
<feature type="non-terminal residue" evidence="3">
    <location>
        <position position="483"/>
    </location>
</feature>
<dbReference type="RefSeq" id="XP_040777119.1">
    <property type="nucleotide sequence ID" value="XM_040918300.1"/>
</dbReference>
<protein>
    <submittedName>
        <fullName evidence="3">Beta-lactamase/transpeptidase-like protein</fullName>
    </submittedName>
</protein>
<dbReference type="PANTHER" id="PTHR22935:SF97">
    <property type="entry name" value="BETA-LACTAMASE-RELATED DOMAIN-CONTAINING PROTEIN"/>
    <property type="match status" value="1"/>
</dbReference>
<feature type="domain" description="Beta-lactamase-related" evidence="1">
    <location>
        <begin position="16"/>
        <end position="329"/>
    </location>
</feature>
<dbReference type="Pfam" id="PF26335">
    <property type="entry name" value="ARB_00930_C"/>
    <property type="match status" value="1"/>
</dbReference>
<evidence type="ECO:0000313" key="4">
    <source>
        <dbReference type="Proteomes" id="UP000803844"/>
    </source>
</evidence>
<dbReference type="OrthoDB" id="10250282at2759"/>
<proteinExistence type="predicted"/>
<dbReference type="InterPro" id="IPR051478">
    <property type="entry name" value="Beta-lactamase-like_AB/R"/>
</dbReference>
<keyword evidence="4" id="KW-1185">Reference proteome</keyword>